<proteinExistence type="predicted"/>
<evidence type="ECO:0008006" key="3">
    <source>
        <dbReference type="Google" id="ProtNLM"/>
    </source>
</evidence>
<accession>A0ABD5QEZ1</accession>
<comment type="caution">
    <text evidence="1">The sequence shown here is derived from an EMBL/GenBank/DDBJ whole genome shotgun (WGS) entry which is preliminary data.</text>
</comment>
<keyword evidence="2" id="KW-1185">Reference proteome</keyword>
<reference evidence="1 2" key="1">
    <citation type="journal article" date="2019" name="Int. J. Syst. Evol. Microbiol.">
        <title>The Global Catalogue of Microorganisms (GCM) 10K type strain sequencing project: providing services to taxonomists for standard genome sequencing and annotation.</title>
        <authorList>
            <consortium name="The Broad Institute Genomics Platform"/>
            <consortium name="The Broad Institute Genome Sequencing Center for Infectious Disease"/>
            <person name="Wu L."/>
            <person name="Ma J."/>
        </authorList>
    </citation>
    <scope>NUCLEOTIDE SEQUENCE [LARGE SCALE GENOMIC DNA]</scope>
    <source>
        <strain evidence="1 2">CGMCC 1.15824</strain>
    </source>
</reference>
<sequence>MTSIRDLFSAPLAIGERFELSLEYDAEGRLVADHPNESSPADIAVCEGLDRLPEDPTAEPVAVEVVGRFEGDRLVGRVVGD</sequence>
<dbReference type="Proteomes" id="UP001595925">
    <property type="component" value="Unassembled WGS sequence"/>
</dbReference>
<organism evidence="1 2">
    <name type="scientific">Saliphagus infecundisoli</name>
    <dbReference type="NCBI Taxonomy" id="1849069"/>
    <lineage>
        <taxon>Archaea</taxon>
        <taxon>Methanobacteriati</taxon>
        <taxon>Methanobacteriota</taxon>
        <taxon>Stenosarchaea group</taxon>
        <taxon>Halobacteria</taxon>
        <taxon>Halobacteriales</taxon>
        <taxon>Natrialbaceae</taxon>
        <taxon>Saliphagus</taxon>
    </lineage>
</organism>
<dbReference type="EMBL" id="JBHSJG010000036">
    <property type="protein sequence ID" value="MFC4988125.1"/>
    <property type="molecule type" value="Genomic_DNA"/>
</dbReference>
<evidence type="ECO:0000313" key="1">
    <source>
        <dbReference type="EMBL" id="MFC4988125.1"/>
    </source>
</evidence>
<dbReference type="AlphaFoldDB" id="A0ABD5QEZ1"/>
<protein>
    <recommendedName>
        <fullName evidence="3">DUF2283 domain-containing protein</fullName>
    </recommendedName>
</protein>
<gene>
    <name evidence="1" type="ORF">ACFPFO_10235</name>
</gene>
<dbReference type="RefSeq" id="WP_114578072.1">
    <property type="nucleotide sequence ID" value="NZ_JAIVEF010000001.1"/>
</dbReference>
<evidence type="ECO:0000313" key="2">
    <source>
        <dbReference type="Proteomes" id="UP001595925"/>
    </source>
</evidence>
<name>A0ABD5QEZ1_9EURY</name>